<dbReference type="PANTHER" id="PTHR36220">
    <property type="entry name" value="UNNAMED PRODUCT"/>
    <property type="match status" value="1"/>
</dbReference>
<evidence type="ECO:0000256" key="1">
    <source>
        <dbReference type="ARBA" id="ARBA00022729"/>
    </source>
</evidence>
<keyword evidence="1" id="KW-0732">Signal</keyword>
<dbReference type="SUPFAM" id="SSF50965">
    <property type="entry name" value="Galactose oxidase, central domain"/>
    <property type="match status" value="2"/>
</dbReference>
<dbReference type="InterPro" id="IPR013519">
    <property type="entry name" value="Int_alpha_beta-p"/>
</dbReference>
<sequence length="976" mass="104075">MKFLILNLLLPVMLLGQTQLGLDIDGEAAGDNSGVSVAVSMDGSRVAVGAPGNDGTGTNAGHTRIYEAKDGAWTKIGLDIDGEAEGDWSGSSVSLSADGRRVAIGAPNNDGSGIRTGHVRIFEETDGSWIQVGSDIDGEAGGDQLGYSISLSADGRRIAIGAPGNHNENGLYAGQVRIFEETEGNWVQLGTDIDGEGEFNSSGFSVSLSADGNRVAIGAPYNEDNGLYSGHVRVYALASSTWIQIGEDLDGESAGHHFGYSVSLSEDGRRLAIGGPRDSDYGPAYGDARVYEEVEGTWMLVDRILMGENEGDRFGYAVSLSADGRRVAIGAIHNSDGGTDAGHVRVFWERRGNGTWFQMGSDIDGEAPEDQSGFFVSISSDGNRVTISSIRNEGSGPSAGHVRVYDLQALTIIPGPPQVGNDIDGGTEYEHFGNCVSISANGDRLAIAAAANRGFARIYQRIDDNWIQIGEDIHRDFGRNISGEPFARSISLSADGGLVAISDRYYGEGVQVYKYENESWTRIGEDTLLSPWPINNSQSNSYISLSADGNWVAIGGVNDITGVVVKVYQIFANALKQVGNNITGNKEMDFGHSVSLSADGSRIAIGAPADDIEPPGQVKIFEYDAFLDTFMQIGQTLNGTGEYAHYGHSVSLSAEGNRVAIGVPYATITIDDSLEHVQIYEESGGIWSQVGTDIIGEQVNDNFGSSVSLSEDGNRLAIGAPGNDGVGPGAGHVRIYDLIGTSWIQYDIDIDGETSFDGSGTSVSLSADGWQVAIGAPNNSNFQSNAGHVRVYDISSEAVFPIELLTFTGTVKEWSVLLVWHTSMETNNAYFALEHSVNGKTWNEVGRVKSYGNSQTKQSYQFEHQFPVLGVNYYRLKQTDFDGTFARSGVVSVIIEQFPNPVMISPNPTPPAVVSLSLSKGISASTIRLLTSSGQLLRTFPGNTSKIDLAGLPAASYLLQVDTSDGVFQNWVVVQY</sequence>
<dbReference type="Gene3D" id="2.130.10.130">
    <property type="entry name" value="Integrin alpha, N-terminal"/>
    <property type="match status" value="3"/>
</dbReference>
<proteinExistence type="predicted"/>
<evidence type="ECO:0000313" key="4">
    <source>
        <dbReference type="EMBL" id="PHK97419.1"/>
    </source>
</evidence>
<dbReference type="SUPFAM" id="SSF69322">
    <property type="entry name" value="Tricorn protease domain 2"/>
    <property type="match status" value="1"/>
</dbReference>
<dbReference type="Pfam" id="PF14312">
    <property type="entry name" value="FG-GAP_2"/>
    <property type="match status" value="2"/>
</dbReference>
<dbReference type="Proteomes" id="UP000226437">
    <property type="component" value="Unassembled WGS sequence"/>
</dbReference>
<keyword evidence="2" id="KW-0677">Repeat</keyword>
<dbReference type="InterPro" id="IPR028994">
    <property type="entry name" value="Integrin_alpha_N"/>
</dbReference>
<dbReference type="PROSITE" id="PS51470">
    <property type="entry name" value="FG_GAP"/>
    <property type="match status" value="2"/>
</dbReference>
<dbReference type="PANTHER" id="PTHR36220:SF1">
    <property type="entry name" value="GAMMA TUBULIN COMPLEX COMPONENT C-TERMINAL DOMAIN-CONTAINING PROTEIN"/>
    <property type="match status" value="1"/>
</dbReference>
<gene>
    <name evidence="4" type="ORF">CGL56_16590</name>
</gene>
<evidence type="ECO:0000256" key="3">
    <source>
        <dbReference type="ARBA" id="ARBA00023180"/>
    </source>
</evidence>
<keyword evidence="3" id="KW-0325">Glycoprotein</keyword>
<reference evidence="4 5" key="1">
    <citation type="submission" date="2017-10" db="EMBL/GenBank/DDBJ databases">
        <title>The draft genome sequence of Lewinella marina KCTC 32374.</title>
        <authorList>
            <person name="Wang K."/>
        </authorList>
    </citation>
    <scope>NUCLEOTIDE SEQUENCE [LARGE SCALE GENOMIC DNA]</scope>
    <source>
        <strain evidence="4 5">MKG-38</strain>
    </source>
</reference>
<protein>
    <recommendedName>
        <fullName evidence="6">Secretion system C-terminal sorting domain-containing protein</fullName>
    </recommendedName>
</protein>
<dbReference type="NCBIfam" id="TIGR04183">
    <property type="entry name" value="Por_Secre_tail"/>
    <property type="match status" value="1"/>
</dbReference>
<dbReference type="RefSeq" id="WP_099107703.1">
    <property type="nucleotide sequence ID" value="NZ_JAATJF010000003.1"/>
</dbReference>
<evidence type="ECO:0000256" key="2">
    <source>
        <dbReference type="ARBA" id="ARBA00022737"/>
    </source>
</evidence>
<dbReference type="InterPro" id="IPR026444">
    <property type="entry name" value="Secre_tail"/>
</dbReference>
<accession>A0A2G0CBQ6</accession>
<dbReference type="InterPro" id="IPR011043">
    <property type="entry name" value="Gal_Oxase/kelch_b-propeller"/>
</dbReference>
<dbReference type="EMBL" id="PDLO01000009">
    <property type="protein sequence ID" value="PHK97419.1"/>
    <property type="molecule type" value="Genomic_DNA"/>
</dbReference>
<name>A0A2G0CBQ6_9BACT</name>
<dbReference type="AlphaFoldDB" id="A0A2G0CBQ6"/>
<dbReference type="InterPro" id="IPR013517">
    <property type="entry name" value="FG-GAP"/>
</dbReference>
<dbReference type="SMART" id="SM00191">
    <property type="entry name" value="Int_alpha"/>
    <property type="match status" value="5"/>
</dbReference>
<evidence type="ECO:0000313" key="5">
    <source>
        <dbReference type="Proteomes" id="UP000226437"/>
    </source>
</evidence>
<organism evidence="4 5">
    <name type="scientific">Neolewinella marina</name>
    <dbReference type="NCBI Taxonomy" id="438751"/>
    <lineage>
        <taxon>Bacteria</taxon>
        <taxon>Pseudomonadati</taxon>
        <taxon>Bacteroidota</taxon>
        <taxon>Saprospiria</taxon>
        <taxon>Saprospirales</taxon>
        <taxon>Lewinellaceae</taxon>
        <taxon>Neolewinella</taxon>
    </lineage>
</organism>
<evidence type="ECO:0008006" key="6">
    <source>
        <dbReference type="Google" id="ProtNLM"/>
    </source>
</evidence>
<comment type="caution">
    <text evidence="4">The sequence shown here is derived from an EMBL/GenBank/DDBJ whole genome shotgun (WGS) entry which is preliminary data.</text>
</comment>
<keyword evidence="5" id="KW-1185">Reference proteome</keyword>